<dbReference type="PANTHER" id="PTHR36832">
    <property type="entry name" value="SLR1174 PROTEIN-RELATED"/>
    <property type="match status" value="1"/>
</dbReference>
<evidence type="ECO:0000256" key="1">
    <source>
        <dbReference type="SAM" id="Phobius"/>
    </source>
</evidence>
<name>A0AA90NPY6_9ACTN</name>
<feature type="transmembrane region" description="Helical" evidence="1">
    <location>
        <begin position="78"/>
        <end position="97"/>
    </location>
</feature>
<proteinExistence type="predicted"/>
<dbReference type="PANTHER" id="PTHR36832:SF2">
    <property type="entry name" value="INTEGRAL MEMBRANE PROTEIN"/>
    <property type="match status" value="1"/>
</dbReference>
<feature type="transmembrane region" description="Helical" evidence="1">
    <location>
        <begin position="195"/>
        <end position="225"/>
    </location>
</feature>
<dbReference type="InterPro" id="IPR010390">
    <property type="entry name" value="ABC-2_transporter-like"/>
</dbReference>
<comment type="caution">
    <text evidence="2">The sequence shown here is derived from an EMBL/GenBank/DDBJ whole genome shotgun (WGS) entry which is preliminary data.</text>
</comment>
<dbReference type="RefSeq" id="WP_305111382.1">
    <property type="nucleotide sequence ID" value="NZ_BAAAII010000004.1"/>
</dbReference>
<organism evidence="2 3">
    <name type="scientific">Tsukamurella strandjordii</name>
    <dbReference type="NCBI Taxonomy" id="147577"/>
    <lineage>
        <taxon>Bacteria</taxon>
        <taxon>Bacillati</taxon>
        <taxon>Actinomycetota</taxon>
        <taxon>Actinomycetes</taxon>
        <taxon>Mycobacteriales</taxon>
        <taxon>Tsukamurellaceae</taxon>
        <taxon>Tsukamurella</taxon>
    </lineage>
</organism>
<evidence type="ECO:0000313" key="3">
    <source>
        <dbReference type="Proteomes" id="UP001178281"/>
    </source>
</evidence>
<keyword evidence="3" id="KW-1185">Reference proteome</keyword>
<sequence>MSSQSSAAAVSGRAALLAALRPYARLTVAGFRQQSTYLAAALAGLFTNTVFGFLKMGVLLATLAGAGGMAGGYTPELMVSYIFLSQGLLTAIGGFGTDGELPERIRTGDIAVDFLRPLNVQFATLATGLGGAVYSLIPRWFPLIGVGLLTGMMAWAPEPAAYPLGALSILLSIVLSRALLYAVEILGFWVVETRGIVLFYVIVSSFLMGMFVPIGLFPAWLAAIAEHSPFASILMPPCDILSGRIDVAAALPAVGAQAAWCVVAVALGALLTSAGRRRLEVQGG</sequence>
<dbReference type="Pfam" id="PF06182">
    <property type="entry name" value="ABC2_membrane_6"/>
    <property type="match status" value="1"/>
</dbReference>
<evidence type="ECO:0000313" key="2">
    <source>
        <dbReference type="EMBL" id="MDP0398554.1"/>
    </source>
</evidence>
<dbReference type="Proteomes" id="UP001178281">
    <property type="component" value="Unassembled WGS sequence"/>
</dbReference>
<accession>A0AA90NPY6</accession>
<keyword evidence="1" id="KW-0472">Membrane</keyword>
<keyword evidence="1" id="KW-1133">Transmembrane helix</keyword>
<dbReference type="AlphaFoldDB" id="A0AA90NPY6"/>
<feature type="transmembrane region" description="Helical" evidence="1">
    <location>
        <begin position="118"/>
        <end position="141"/>
    </location>
</feature>
<dbReference type="EMBL" id="JAUTIX010000003">
    <property type="protein sequence ID" value="MDP0398554.1"/>
    <property type="molecule type" value="Genomic_DNA"/>
</dbReference>
<keyword evidence="1" id="KW-0812">Transmembrane</keyword>
<feature type="transmembrane region" description="Helical" evidence="1">
    <location>
        <begin position="245"/>
        <end position="271"/>
    </location>
</feature>
<feature type="transmembrane region" description="Helical" evidence="1">
    <location>
        <begin position="161"/>
        <end position="183"/>
    </location>
</feature>
<protein>
    <submittedName>
        <fullName evidence="2">ABC-2 family transporter protein</fullName>
    </submittedName>
</protein>
<feature type="transmembrane region" description="Helical" evidence="1">
    <location>
        <begin position="36"/>
        <end position="58"/>
    </location>
</feature>
<gene>
    <name evidence="2" type="ORF">Q7X28_11500</name>
</gene>
<reference evidence="2" key="1">
    <citation type="submission" date="2023-08" db="EMBL/GenBank/DDBJ databases">
        <title>The draft genome of Tsukamurella strandjordii strain 050030.</title>
        <authorList>
            <person name="Zhao F."/>
            <person name="Feng Y."/>
            <person name="Zong Z."/>
        </authorList>
    </citation>
    <scope>NUCLEOTIDE SEQUENCE</scope>
    <source>
        <strain evidence="2">050030</strain>
    </source>
</reference>